<gene>
    <name evidence="1" type="ORF">EOJ36_11720</name>
</gene>
<dbReference type="AlphaFoldDB" id="A0A437PM74"/>
<reference evidence="1 2" key="1">
    <citation type="submission" date="2019-01" db="EMBL/GenBank/DDBJ databases">
        <authorList>
            <person name="Chen W.-M."/>
        </authorList>
    </citation>
    <scope>NUCLEOTIDE SEQUENCE [LARGE SCALE GENOMIC DNA]</scope>
    <source>
        <strain evidence="1 2">FSY-15</strain>
    </source>
</reference>
<accession>A0A437PM74</accession>
<dbReference type="EMBL" id="SACY01000006">
    <property type="protein sequence ID" value="RVU23392.1"/>
    <property type="molecule type" value="Genomic_DNA"/>
</dbReference>
<sequence length="104" mass="11671">MSLLIGVLIFLNSFFSQNQTSNFCRFEDGFYTCKILIKNIKKNEKGEVKNGTLEIQGCHLMHVKIGQKIIFTNNPKSPISFDDAGVVEIKVGEEVLVVEAGYEL</sequence>
<evidence type="ECO:0000313" key="2">
    <source>
        <dbReference type="Proteomes" id="UP000282832"/>
    </source>
</evidence>
<proteinExistence type="predicted"/>
<organism evidence="1 2">
    <name type="scientific">Sandaracinomonas limnophila</name>
    <dbReference type="NCBI Taxonomy" id="1862386"/>
    <lineage>
        <taxon>Bacteria</taxon>
        <taxon>Pseudomonadati</taxon>
        <taxon>Bacteroidota</taxon>
        <taxon>Cytophagia</taxon>
        <taxon>Cytophagales</taxon>
        <taxon>Flectobacillaceae</taxon>
        <taxon>Sandaracinomonas</taxon>
    </lineage>
</organism>
<keyword evidence="2" id="KW-1185">Reference proteome</keyword>
<name>A0A437PM74_9BACT</name>
<protein>
    <submittedName>
        <fullName evidence="1">Uncharacterized protein</fullName>
    </submittedName>
</protein>
<dbReference type="Proteomes" id="UP000282832">
    <property type="component" value="Unassembled WGS sequence"/>
</dbReference>
<evidence type="ECO:0000313" key="1">
    <source>
        <dbReference type="EMBL" id="RVU23392.1"/>
    </source>
</evidence>
<comment type="caution">
    <text evidence="1">The sequence shown here is derived from an EMBL/GenBank/DDBJ whole genome shotgun (WGS) entry which is preliminary data.</text>
</comment>
<dbReference type="RefSeq" id="WP_127805602.1">
    <property type="nucleotide sequence ID" value="NZ_SACY01000006.1"/>
</dbReference>